<sequence length="47" mass="5762">MLPMKGEKLFIKSVFKCVLIYYRFEIIFSLLLPRKKSPNRHKYLIKM</sequence>
<evidence type="ECO:0000256" key="1">
    <source>
        <dbReference type="SAM" id="Phobius"/>
    </source>
</evidence>
<accession>A0A557SW42</accession>
<evidence type="ECO:0000313" key="3">
    <source>
        <dbReference type="Proteomes" id="UP000315289"/>
    </source>
</evidence>
<dbReference type="EMBL" id="VOAH01000006">
    <property type="protein sequence ID" value="TVP40815.1"/>
    <property type="molecule type" value="Genomic_DNA"/>
</dbReference>
<comment type="caution">
    <text evidence="2">The sequence shown here is derived from an EMBL/GenBank/DDBJ whole genome shotgun (WGS) entry which is preliminary data.</text>
</comment>
<keyword evidence="1" id="KW-1133">Transmembrane helix</keyword>
<dbReference type="Proteomes" id="UP000315289">
    <property type="component" value="Unassembled WGS sequence"/>
</dbReference>
<evidence type="ECO:0000313" key="2">
    <source>
        <dbReference type="EMBL" id="TVP40815.1"/>
    </source>
</evidence>
<feature type="transmembrane region" description="Helical" evidence="1">
    <location>
        <begin position="13"/>
        <end position="32"/>
    </location>
</feature>
<protein>
    <submittedName>
        <fullName evidence="2">Uncharacterized protein</fullName>
    </submittedName>
</protein>
<organism evidence="2 3">
    <name type="scientific">Candidatus Nitrosocosmicus arcticus</name>
    <dbReference type="NCBI Taxonomy" id="2035267"/>
    <lineage>
        <taxon>Archaea</taxon>
        <taxon>Nitrososphaerota</taxon>
        <taxon>Nitrososphaeria</taxon>
        <taxon>Nitrososphaerales</taxon>
        <taxon>Nitrososphaeraceae</taxon>
        <taxon>Candidatus Nitrosocosmicus</taxon>
    </lineage>
</organism>
<keyword evidence="3" id="KW-1185">Reference proteome</keyword>
<gene>
    <name evidence="2" type="ORF">NARC_60202</name>
</gene>
<name>A0A557SW42_9ARCH</name>
<reference evidence="2 3" key="1">
    <citation type="journal article" date="2019" name="Front. Microbiol.">
        <title>Ammonia Oxidation by the Arctic Terrestrial Thaumarchaeote Candidatus Nitrosocosmicus arcticus Is Stimulated by Increasing Temperatures.</title>
        <authorList>
            <person name="Alves R.J.E."/>
            <person name="Kerou M."/>
            <person name="Zappe A."/>
            <person name="Bittner R."/>
            <person name="Abby S.S."/>
            <person name="Schmidt H.A."/>
            <person name="Pfeifer K."/>
            <person name="Schleper C."/>
        </authorList>
    </citation>
    <scope>NUCLEOTIDE SEQUENCE [LARGE SCALE GENOMIC DNA]</scope>
    <source>
        <strain evidence="2 3">Kfb</strain>
    </source>
</reference>
<keyword evidence="1" id="KW-0472">Membrane</keyword>
<proteinExistence type="predicted"/>
<dbReference type="AlphaFoldDB" id="A0A557SW42"/>
<keyword evidence="1" id="KW-0812">Transmembrane</keyword>